<keyword evidence="1" id="KW-0472">Membrane</keyword>
<sequence>MNKIVYLSVNALVTTFTIQTVVEMVIEETSMSRILFFIIMMYVVFNTLLFLGIYIMDYLVSKLDSFLERKKKKKYSLFNWLSDPYLTLDFRNELLRELDFDSKNFHENYQKIKEKIKENKSLNDLKALKMYMEMKTESPRYNSILSSTQTILIAVLTTALITMYNIDSTNVFERNKSLIFFGGFWAFLLLTIDYISKEIDRNKLLLKLISECVEEEEKRKKSKI</sequence>
<dbReference type="RefSeq" id="WP_063966124.1">
    <property type="nucleotide sequence ID" value="NZ_JBCNAN010000083.1"/>
</dbReference>
<feature type="transmembrane region" description="Helical" evidence="1">
    <location>
        <begin position="144"/>
        <end position="166"/>
    </location>
</feature>
<feature type="transmembrane region" description="Helical" evidence="1">
    <location>
        <begin position="178"/>
        <end position="196"/>
    </location>
</feature>
<reference evidence="2 3" key="1">
    <citation type="submission" date="2016-01" db="EMBL/GenBank/DDBJ databases">
        <title>Investigation of taxonomic status of Bacillus aminovorans.</title>
        <authorList>
            <person name="Verma A."/>
            <person name="Pal Y."/>
            <person name="Krishnamurthi S."/>
        </authorList>
    </citation>
    <scope>NUCLEOTIDE SEQUENCE [LARGE SCALE GENOMIC DNA]</scope>
    <source>
        <strain evidence="2 3">DSM 1314</strain>
    </source>
</reference>
<keyword evidence="1" id="KW-1133">Transmembrane helix</keyword>
<keyword evidence="1" id="KW-0812">Transmembrane</keyword>
<gene>
    <name evidence="2" type="ORF">AWH49_16650</name>
</gene>
<dbReference type="Proteomes" id="UP000076935">
    <property type="component" value="Unassembled WGS sequence"/>
</dbReference>
<name>A0A177L466_9BACI</name>
<evidence type="ECO:0000313" key="3">
    <source>
        <dbReference type="Proteomes" id="UP000076935"/>
    </source>
</evidence>
<organism evidence="2 3">
    <name type="scientific">Domibacillus aminovorans</name>
    <dbReference type="NCBI Taxonomy" id="29332"/>
    <lineage>
        <taxon>Bacteria</taxon>
        <taxon>Bacillati</taxon>
        <taxon>Bacillota</taxon>
        <taxon>Bacilli</taxon>
        <taxon>Bacillales</taxon>
        <taxon>Bacillaceae</taxon>
        <taxon>Domibacillus</taxon>
    </lineage>
</organism>
<comment type="caution">
    <text evidence="2">The sequence shown here is derived from an EMBL/GenBank/DDBJ whole genome shotgun (WGS) entry which is preliminary data.</text>
</comment>
<proteinExistence type="predicted"/>
<protein>
    <submittedName>
        <fullName evidence="2">Uncharacterized protein</fullName>
    </submittedName>
</protein>
<dbReference type="AlphaFoldDB" id="A0A177L466"/>
<dbReference type="STRING" id="29332.AWH48_01780"/>
<dbReference type="EMBL" id="LQWY01000038">
    <property type="protein sequence ID" value="OAH60490.1"/>
    <property type="molecule type" value="Genomic_DNA"/>
</dbReference>
<accession>A0A177L466</accession>
<evidence type="ECO:0000256" key="1">
    <source>
        <dbReference type="SAM" id="Phobius"/>
    </source>
</evidence>
<keyword evidence="3" id="KW-1185">Reference proteome</keyword>
<evidence type="ECO:0000313" key="2">
    <source>
        <dbReference type="EMBL" id="OAH60490.1"/>
    </source>
</evidence>
<feature type="transmembrane region" description="Helical" evidence="1">
    <location>
        <begin position="34"/>
        <end position="60"/>
    </location>
</feature>